<dbReference type="AlphaFoldDB" id="A0A1B0ZJP9"/>
<evidence type="ECO:0000313" key="1">
    <source>
        <dbReference type="EMBL" id="ANP28245.1"/>
    </source>
</evidence>
<evidence type="ECO:0000313" key="2">
    <source>
        <dbReference type="Proteomes" id="UP000092596"/>
    </source>
</evidence>
<dbReference type="EMBL" id="CP012117">
    <property type="protein sequence ID" value="ANP28245.1"/>
    <property type="molecule type" value="Genomic_DNA"/>
</dbReference>
<reference evidence="1 2" key="1">
    <citation type="submission" date="2015-06" db="EMBL/GenBank/DDBJ databases">
        <title>Investigation of pathophysiology for high-risk pregnancy and development of treatment modality based on it.</title>
        <authorList>
            <person name="Kim B.-C."/>
            <person name="Lim S."/>
        </authorList>
    </citation>
    <scope>NUCLEOTIDE SEQUENCE [LARGE SCALE GENOMIC DNA]</scope>
    <source>
        <strain evidence="1 2">AD1-86</strain>
    </source>
</reference>
<protein>
    <recommendedName>
        <fullName evidence="3">DivIVA domain-containing protein</fullName>
    </recommendedName>
</protein>
<gene>
    <name evidence="1" type="ORF">DAD186_16950</name>
</gene>
<dbReference type="RefSeq" id="WP_065248267.1">
    <property type="nucleotide sequence ID" value="NZ_CP012117.1"/>
</dbReference>
<proteinExistence type="predicted"/>
<dbReference type="KEGG" id="dva:DAD186_16950"/>
<evidence type="ECO:0008006" key="3">
    <source>
        <dbReference type="Google" id="ProtNLM"/>
    </source>
</evidence>
<dbReference type="Proteomes" id="UP000092596">
    <property type="component" value="Chromosome"/>
</dbReference>
<organism evidence="1 2">
    <name type="scientific">Dermabacter vaginalis</name>
    <dbReference type="NCBI Taxonomy" id="1630135"/>
    <lineage>
        <taxon>Bacteria</taxon>
        <taxon>Bacillati</taxon>
        <taxon>Actinomycetota</taxon>
        <taxon>Actinomycetes</taxon>
        <taxon>Micrococcales</taxon>
        <taxon>Dermabacteraceae</taxon>
        <taxon>Dermabacter</taxon>
    </lineage>
</organism>
<accession>A0A1B0ZJP9</accession>
<name>A0A1B0ZJP9_9MICO</name>
<sequence length="211" mass="22985">MSTVTTGSLPALTSGLRFPTSKRGARYCIEDVDRFLDTLDEELVLTEGDVERSLALAESIEGQTFPRVGFMREGYQVAAVDEALEAIVRELRADPLSEQNALVIVVEDFLGAHRPLTWEAAQAGAVGGSVKLYERASVEEALAEFRAIAKAGDTHETHRKLRDFRARLNLVRLGDWETGAGADGEGYPAFAVDRFFALSISDYCSAPLSGE</sequence>
<dbReference type="STRING" id="1630135.DAD186_16950"/>